<sequence length="594" mass="62800">MTARLVGLVRPRASELALLAVLVAAAAVALGAALAENGPLVAVATVVGVGAGVAVRLGARTVDRPLSRISAGMPTRRLARSVPVVLFAALTVPRWTTVVVALAAFTLVALGVVAEAARWSLDLAAARTPVARNLSGVGGPSRSRRRAHATVLWSAVAELAVLLPVPCGASGSVVTVLALAGVATGLVLVTGLARAVRASGEGARRHRLAEIADAIDAHAPTVVLVFSGDATATYQAEMWFPTLERLDQRALVLLRDRAVFDTLAPTGLPVVCVPDAQDVMSLRLPTARVALFPANVANNIHVLRLPHVLSAFIGHGDSDKNASYNPYSRVYDEIWVAGPAGRARYHAARVGVRDDDIVEVGRPRLDELALARSTPAATGDEPTLLYAPTWEGWDLSQDHASQPGIGLALVREALSRDDIRVVYRPHPFTGRRSTAVRHADREVARLLRQDSARRAAEGRPVHEVVTPDQRPLYDCFREADALVTDVSSVLSDFLATGRPYAVTNPRGVGAAEFLRQFPAARAGILLGPDGSGLTRLLAVVTGAADDDLAQVRGTLRREVLGDPTTPAQARFQDAVSRLAARADERSTALRLSAQ</sequence>
<dbReference type="InterPro" id="IPR043148">
    <property type="entry name" value="TagF_C"/>
</dbReference>
<reference evidence="3" key="1">
    <citation type="journal article" date="2019" name="Int. J. Syst. Evol. Microbiol.">
        <title>The Global Catalogue of Microorganisms (GCM) 10K type strain sequencing project: providing services to taxonomists for standard genome sequencing and annotation.</title>
        <authorList>
            <consortium name="The Broad Institute Genomics Platform"/>
            <consortium name="The Broad Institute Genome Sequencing Center for Infectious Disease"/>
            <person name="Wu L."/>
            <person name="Ma J."/>
        </authorList>
    </citation>
    <scope>NUCLEOTIDE SEQUENCE [LARGE SCALE GENOMIC DNA]</scope>
    <source>
        <strain evidence="3">NBRC 106348</strain>
    </source>
</reference>
<gene>
    <name evidence="2" type="ORF">GCM10025864_28680</name>
</gene>
<organism evidence="2 3">
    <name type="scientific">Luteimicrobium album</name>
    <dbReference type="NCBI Taxonomy" id="1054550"/>
    <lineage>
        <taxon>Bacteria</taxon>
        <taxon>Bacillati</taxon>
        <taxon>Actinomycetota</taxon>
        <taxon>Actinomycetes</taxon>
        <taxon>Micrococcales</taxon>
        <taxon>Luteimicrobium</taxon>
    </lineage>
</organism>
<keyword evidence="1" id="KW-0472">Membrane</keyword>
<keyword evidence="1" id="KW-0812">Transmembrane</keyword>
<dbReference type="Pfam" id="PF04464">
    <property type="entry name" value="Glyphos_transf"/>
    <property type="match status" value="1"/>
</dbReference>
<feature type="transmembrane region" description="Helical" evidence="1">
    <location>
        <begin position="41"/>
        <end position="58"/>
    </location>
</feature>
<dbReference type="InterPro" id="IPR007554">
    <property type="entry name" value="Glycerophosphate_synth"/>
</dbReference>
<evidence type="ECO:0000313" key="2">
    <source>
        <dbReference type="EMBL" id="GMA25109.1"/>
    </source>
</evidence>
<dbReference type="Proteomes" id="UP001157091">
    <property type="component" value="Unassembled WGS sequence"/>
</dbReference>
<comment type="caution">
    <text evidence="2">The sequence shown here is derived from an EMBL/GenBank/DDBJ whole genome shotgun (WGS) entry which is preliminary data.</text>
</comment>
<evidence type="ECO:0000256" key="1">
    <source>
        <dbReference type="SAM" id="Phobius"/>
    </source>
</evidence>
<keyword evidence="3" id="KW-1185">Reference proteome</keyword>
<feature type="transmembrane region" description="Helical" evidence="1">
    <location>
        <begin position="102"/>
        <end position="126"/>
    </location>
</feature>
<proteinExistence type="predicted"/>
<evidence type="ECO:0000313" key="3">
    <source>
        <dbReference type="Proteomes" id="UP001157091"/>
    </source>
</evidence>
<keyword evidence="1" id="KW-1133">Transmembrane helix</keyword>
<accession>A0ABQ6I575</accession>
<dbReference type="SUPFAM" id="SSF53756">
    <property type="entry name" value="UDP-Glycosyltransferase/glycogen phosphorylase"/>
    <property type="match status" value="1"/>
</dbReference>
<dbReference type="RefSeq" id="WP_284293751.1">
    <property type="nucleotide sequence ID" value="NZ_BSUK01000001.1"/>
</dbReference>
<name>A0ABQ6I575_9MICO</name>
<dbReference type="Gene3D" id="3.40.50.12580">
    <property type="match status" value="1"/>
</dbReference>
<protein>
    <recommendedName>
        <fullName evidence="4">CDP-Glycerol:Poly(Glycerophosphate) glycerophosphotransferase</fullName>
    </recommendedName>
</protein>
<evidence type="ECO:0008006" key="4">
    <source>
        <dbReference type="Google" id="ProtNLM"/>
    </source>
</evidence>
<dbReference type="EMBL" id="BSUK01000001">
    <property type="protein sequence ID" value="GMA25109.1"/>
    <property type="molecule type" value="Genomic_DNA"/>
</dbReference>